<accession>A0A1F4W2W0</accession>
<evidence type="ECO:0000313" key="3">
    <source>
        <dbReference type="Proteomes" id="UP000176614"/>
    </source>
</evidence>
<feature type="chain" id="PRO_5009515068" evidence="1">
    <location>
        <begin position="24"/>
        <end position="430"/>
    </location>
</feature>
<evidence type="ECO:0000256" key="1">
    <source>
        <dbReference type="SAM" id="SignalP"/>
    </source>
</evidence>
<evidence type="ECO:0000313" key="2">
    <source>
        <dbReference type="EMBL" id="OGC63731.1"/>
    </source>
</evidence>
<sequence>MKTLLKALWVVLLVLVLSPFYPAAGQESLCLDNKGQLIDCSSAHANKLVSPEQRQKIQAARNPQDVPDISAWYCNRTWTYLYHKLGYQAGYDWVQYLKGNSWGAFWELREFDDGSYTQDSQVRNILLTQGPFTSRDLIMIDVSYDAWWTALSQSTVDMLMAASQQGLRIVFVAEYYGFAEDEIVTFFNNLPTGFIFDNSHWSVQEPNPAYWLPDYNRDDWFYGEFTNPSWGLAGAYLATGNFKNRPGYNSATTIIKSHTDGYALLVEEGNIKALADSSAIGDLAVWYYGTGSSGDIRQQAAFWACANLPGVPTAVDMISFEAYSQSGGTQIFWETAIEYDILGFNLYRTTLVEGEEPVFDPDLALKVNDQMIIPRLGLEGGVYTYTDITSISGEKYAYWLVVSNVDGDTQDFGPALIQTSYFVSLPLVSR</sequence>
<gene>
    <name evidence="2" type="ORF">A2264_05145</name>
</gene>
<dbReference type="EMBL" id="MEVT01000004">
    <property type="protein sequence ID" value="OGC63731.1"/>
    <property type="molecule type" value="Genomic_DNA"/>
</dbReference>
<dbReference type="Proteomes" id="UP000176614">
    <property type="component" value="Unassembled WGS sequence"/>
</dbReference>
<protein>
    <submittedName>
        <fullName evidence="2">Uncharacterized protein</fullName>
    </submittedName>
</protein>
<feature type="signal peptide" evidence="1">
    <location>
        <begin position="1"/>
        <end position="23"/>
    </location>
</feature>
<dbReference type="AlphaFoldDB" id="A0A1F4W2W0"/>
<name>A0A1F4W2W0_UNCKA</name>
<keyword evidence="1" id="KW-0732">Signal</keyword>
<comment type="caution">
    <text evidence="2">The sequence shown here is derived from an EMBL/GenBank/DDBJ whole genome shotgun (WGS) entry which is preliminary data.</text>
</comment>
<reference evidence="2 3" key="1">
    <citation type="journal article" date="2016" name="Nat. Commun.">
        <title>Thousands of microbial genomes shed light on interconnected biogeochemical processes in an aquifer system.</title>
        <authorList>
            <person name="Anantharaman K."/>
            <person name="Brown C.T."/>
            <person name="Hug L.A."/>
            <person name="Sharon I."/>
            <person name="Castelle C.J."/>
            <person name="Probst A.J."/>
            <person name="Thomas B.C."/>
            <person name="Singh A."/>
            <person name="Wilkins M.J."/>
            <person name="Karaoz U."/>
            <person name="Brodie E.L."/>
            <person name="Williams K.H."/>
            <person name="Hubbard S.S."/>
            <person name="Banfield J.F."/>
        </authorList>
    </citation>
    <scope>NUCLEOTIDE SEQUENCE [LARGE SCALE GENOMIC DNA]</scope>
</reference>
<organism evidence="2 3">
    <name type="scientific">candidate division WWE3 bacterium RIFOXYA2_FULL_46_9</name>
    <dbReference type="NCBI Taxonomy" id="1802636"/>
    <lineage>
        <taxon>Bacteria</taxon>
        <taxon>Katanobacteria</taxon>
    </lineage>
</organism>
<proteinExistence type="predicted"/>